<dbReference type="EMBL" id="ABWN01000017">
    <property type="protein sequence ID" value="EFF69739.1"/>
    <property type="molecule type" value="Genomic_DNA"/>
</dbReference>
<dbReference type="SUPFAM" id="SSF48452">
    <property type="entry name" value="TPR-like"/>
    <property type="match status" value="1"/>
</dbReference>
<proteinExistence type="predicted"/>
<comment type="caution">
    <text evidence="1">The sequence shown here is derived from an EMBL/GenBank/DDBJ whole genome shotgun (WGS) entry which is preliminary data.</text>
</comment>
<dbReference type="STRING" id="45851.BHV86_06990"/>
<gene>
    <name evidence="1" type="ORF">BUTYVIB_00253</name>
</gene>
<name>D4RWC2_9FIRM</name>
<protein>
    <recommendedName>
        <fullName evidence="3">Tetratricopeptide repeat protein</fullName>
    </recommendedName>
</protein>
<dbReference type="Gene3D" id="1.25.40.10">
    <property type="entry name" value="Tetratricopeptide repeat domain"/>
    <property type="match status" value="1"/>
</dbReference>
<dbReference type="AlphaFoldDB" id="D4RWC2"/>
<reference evidence="1 2" key="1">
    <citation type="submission" date="2010-02" db="EMBL/GenBank/DDBJ databases">
        <authorList>
            <person name="Weinstock G."/>
            <person name="Sodergren E."/>
            <person name="Clifton S."/>
            <person name="Fulton L."/>
            <person name="Fulton B."/>
            <person name="Courtney L."/>
            <person name="Fronick C."/>
            <person name="Harrison M."/>
            <person name="Strong C."/>
            <person name="Farmer C."/>
            <person name="Delahaunty K."/>
            <person name="Markovic C."/>
            <person name="Hall O."/>
            <person name="Minx P."/>
            <person name="Tomlinson C."/>
            <person name="Mitreva M."/>
            <person name="Nelson J."/>
            <person name="Hou S."/>
            <person name="Wollam A."/>
            <person name="Pepin K.H."/>
            <person name="Johnson M."/>
            <person name="Bhonagiri V."/>
            <person name="Zhang X."/>
            <person name="Suruliraj S."/>
            <person name="Warren W."/>
            <person name="Chinwalla A."/>
            <person name="Mardis E.R."/>
            <person name="Wilson R.K."/>
        </authorList>
    </citation>
    <scope>NUCLEOTIDE SEQUENCE [LARGE SCALE GENOMIC DNA]</scope>
    <source>
        <strain evidence="1 2">DSM 2876</strain>
    </source>
</reference>
<keyword evidence="2" id="KW-1185">Reference proteome</keyword>
<dbReference type="Proteomes" id="UP000006238">
    <property type="component" value="Unassembled WGS sequence"/>
</dbReference>
<evidence type="ECO:0008006" key="3">
    <source>
        <dbReference type="Google" id="ProtNLM"/>
    </source>
</evidence>
<dbReference type="eggNOG" id="ENOG5031XPQ">
    <property type="taxonomic scope" value="Bacteria"/>
</dbReference>
<dbReference type="HOGENOM" id="CLU_085956_0_0_9"/>
<organism evidence="1 2">
    <name type="scientific">Eshraghiella crossota DSM 2876</name>
    <dbReference type="NCBI Taxonomy" id="511680"/>
    <lineage>
        <taxon>Bacteria</taxon>
        <taxon>Bacillati</taxon>
        <taxon>Bacillota</taxon>
        <taxon>Clostridia</taxon>
        <taxon>Lachnospirales</taxon>
        <taxon>Lachnospiraceae</taxon>
        <taxon>Eshraghiella</taxon>
    </lineage>
</organism>
<dbReference type="GeneID" id="98918616"/>
<evidence type="ECO:0000313" key="2">
    <source>
        <dbReference type="Proteomes" id="UP000006238"/>
    </source>
</evidence>
<evidence type="ECO:0000313" key="1">
    <source>
        <dbReference type="EMBL" id="EFF69739.1"/>
    </source>
</evidence>
<dbReference type="InterPro" id="IPR011990">
    <property type="entry name" value="TPR-like_helical_dom_sf"/>
</dbReference>
<accession>D4RWC2</accession>
<sequence length="270" mass="31618">MAGVILSRSKYAEKPYYITNMSINIYSLEELCYYIYNNIYLIGTDLVDDGLISYIDNELEEPELAKQLQFLVSEEAGLSEIVMTILHYVDYYDNDEIEELKEIIDGLDKQNATERLKLRADNFLNSRRYDSAIRNYELIVYGRKDESLPVDFYGNVWHNMGIAYVRMFFFREAEVCFKTAYEINKNISSLKSSVVAKVLGANGNMEFDDEMSYVTAKEVETIMDHIDEEVSYVPLLNAIKLREEGRMTEYNDAVNEVIDNWKNEYRNYMK</sequence>
<dbReference type="RefSeq" id="WP_005600936.1">
    <property type="nucleotide sequence ID" value="NZ_GG663519.1"/>
</dbReference>